<dbReference type="Gene3D" id="3.40.50.300">
    <property type="entry name" value="P-loop containing nucleotide triphosphate hydrolases"/>
    <property type="match status" value="1"/>
</dbReference>
<protein>
    <recommendedName>
        <fullName evidence="2">Death domain-containing protein</fullName>
    </recommendedName>
</protein>
<feature type="region of interest" description="Disordered" evidence="1">
    <location>
        <begin position="32"/>
        <end position="90"/>
    </location>
</feature>
<evidence type="ECO:0000259" key="2">
    <source>
        <dbReference type="PROSITE" id="PS50017"/>
    </source>
</evidence>
<feature type="compositionally biased region" description="Basic and acidic residues" evidence="1">
    <location>
        <begin position="57"/>
        <end position="75"/>
    </location>
</feature>
<dbReference type="InterPro" id="IPR000488">
    <property type="entry name" value="Death_dom"/>
</dbReference>
<dbReference type="InterPro" id="IPR002110">
    <property type="entry name" value="Ankyrin_rpt"/>
</dbReference>
<dbReference type="AlphaFoldDB" id="A0A6J8BQC7"/>
<dbReference type="SUPFAM" id="SSF52540">
    <property type="entry name" value="P-loop containing nucleoside triphosphate hydrolases"/>
    <property type="match status" value="1"/>
</dbReference>
<evidence type="ECO:0000313" key="3">
    <source>
        <dbReference type="EMBL" id="CAC5384477.1"/>
    </source>
</evidence>
<feature type="domain" description="Death" evidence="2">
    <location>
        <begin position="944"/>
        <end position="997"/>
    </location>
</feature>
<dbReference type="Proteomes" id="UP000507470">
    <property type="component" value="Unassembled WGS sequence"/>
</dbReference>
<dbReference type="SUPFAM" id="SSF47986">
    <property type="entry name" value="DEATH domain"/>
    <property type="match status" value="1"/>
</dbReference>
<name>A0A6J8BQC7_MYTCO</name>
<dbReference type="CDD" id="cd01670">
    <property type="entry name" value="Death"/>
    <property type="match status" value="1"/>
</dbReference>
<dbReference type="GO" id="GO:0007165">
    <property type="term" value="P:signal transduction"/>
    <property type="evidence" value="ECO:0007669"/>
    <property type="project" value="InterPro"/>
</dbReference>
<gene>
    <name evidence="3" type="ORF">MCOR_20112</name>
</gene>
<dbReference type="SUPFAM" id="SSF48403">
    <property type="entry name" value="Ankyrin repeat"/>
    <property type="match status" value="1"/>
</dbReference>
<dbReference type="EMBL" id="CACVKT020003578">
    <property type="protein sequence ID" value="CAC5384477.1"/>
    <property type="molecule type" value="Genomic_DNA"/>
</dbReference>
<dbReference type="InterPro" id="IPR027417">
    <property type="entry name" value="P-loop_NTPase"/>
</dbReference>
<organism evidence="3 4">
    <name type="scientific">Mytilus coruscus</name>
    <name type="common">Sea mussel</name>
    <dbReference type="NCBI Taxonomy" id="42192"/>
    <lineage>
        <taxon>Eukaryota</taxon>
        <taxon>Metazoa</taxon>
        <taxon>Spiralia</taxon>
        <taxon>Lophotrochozoa</taxon>
        <taxon>Mollusca</taxon>
        <taxon>Bivalvia</taxon>
        <taxon>Autobranchia</taxon>
        <taxon>Pteriomorphia</taxon>
        <taxon>Mytilida</taxon>
        <taxon>Mytiloidea</taxon>
        <taxon>Mytilidae</taxon>
        <taxon>Mytilinae</taxon>
        <taxon>Mytilus</taxon>
    </lineage>
</organism>
<dbReference type="Pfam" id="PF00023">
    <property type="entry name" value="Ank"/>
    <property type="match status" value="1"/>
</dbReference>
<evidence type="ECO:0000313" key="4">
    <source>
        <dbReference type="Proteomes" id="UP000507470"/>
    </source>
</evidence>
<dbReference type="PROSITE" id="PS50017">
    <property type="entry name" value="DEATH_DOMAIN"/>
    <property type="match status" value="1"/>
</dbReference>
<evidence type="ECO:0000256" key="1">
    <source>
        <dbReference type="SAM" id="MobiDB-lite"/>
    </source>
</evidence>
<keyword evidence="4" id="KW-1185">Reference proteome</keyword>
<dbReference type="InterPro" id="IPR011029">
    <property type="entry name" value="DEATH-like_dom_sf"/>
</dbReference>
<dbReference type="Gene3D" id="1.25.40.20">
    <property type="entry name" value="Ankyrin repeat-containing domain"/>
    <property type="match status" value="1"/>
</dbReference>
<dbReference type="OrthoDB" id="5962960at2759"/>
<proteinExistence type="predicted"/>
<accession>A0A6J8BQC7</accession>
<dbReference type="InterPro" id="IPR036770">
    <property type="entry name" value="Ankyrin_rpt-contain_sf"/>
</dbReference>
<sequence length="1014" mass="115472">MTCFIYQKNQTALHVAENKKVAEILIQNGADVNSKDSRGNTSRHQAVAGADNTNSKTPDDTSRRTLEQSKNKETDTTLPDKVQTKEQKESEFPWIGNPSEFKVILSKGMYESFDNRVFLAGACNCGKSTLASILIGDEIPMTWKSTDGLVVYFGRNGIHLKSGEMVPLKDGSGGHAVLSRILRGQPNVLQTNQSTDNKSKSGVRNFVKKFKNAMRTFKTEAVDKQEIKPVLVPEKTVTSSFTPAPALRKKQIVFPKEECLQDEPSHKPDVSKLNHFTVREDILEEVRNGRYIIEIAPSDLVDFGGQRSYDMTHQLFIQHQGSFIIMFNGRYELKTPLKEYPQGDVTSESLIMHWINSILTYCPEGDDIMPMVLFAATHSDYFTKEEALSRKVYFTREITNLFRKHEQRKHMFLDTVYFINGTSIHDPEIKALTKQLVIFAMQQSTWGQRRPMAWVPLELQIDKMRSKNINIISRNQLEYMNKLNEDLALTEGQVEDFLLNQHRTGKVMYYKQPGLEGFVIIHTPALVNIMRSFVTDEIFWPDDVELKEILQNLDQTGNIYKSKLWKLWKQDTFNQYLPTNELKAFVTKLLIHLDILIQPKGNNSASGDERFLVPCMVKTSPPPNFFLHGTSCSNTIVLAYSLAISSIPSALAFKVIGAASNNLHLKEERGKQCLFHKAAIFMVDDENEVRMCLEDNRVMVNLINRKSLQNLSPDIAASVQECLTKTLESSITFYFNSKGKQINPRDISNKISIEVGVVCNNSVCLLNLNDASKGIEWTCAAENRNHKKKYPMYWFFDQKQKECHPKCAGLDTTELKTVPSNKHLVRLASKFGITLFGEFIIHMGLEAQEYCNIQHQYEANGVHSMMFMALVKWMKDIEAKLKRPSLKLIRDALIAVNLNHHFLCQIFREDTSLNDVSESRLQSLIDDDVMTELPKHIGNCVIHLGIELGLSVEDIEKSMYNYPKDMYSQIASVLHMWKTTSQTPTVFALMKALQHVKSGGLSYLCQRYNVSAQD</sequence>
<dbReference type="Gene3D" id="1.10.533.10">
    <property type="entry name" value="Death Domain, Fas"/>
    <property type="match status" value="1"/>
</dbReference>
<reference evidence="3 4" key="1">
    <citation type="submission" date="2020-06" db="EMBL/GenBank/DDBJ databases">
        <authorList>
            <person name="Li R."/>
            <person name="Bekaert M."/>
        </authorList>
    </citation>
    <scope>NUCLEOTIDE SEQUENCE [LARGE SCALE GENOMIC DNA]</scope>
    <source>
        <strain evidence="4">wild</strain>
    </source>
</reference>